<keyword evidence="2" id="KW-1185">Reference proteome</keyword>
<gene>
    <name evidence="1" type="primary">Dper\GL12125</name>
    <name evidence="1" type="ORF">Dper_GL12125</name>
</gene>
<dbReference type="EMBL" id="CH479185">
    <property type="protein sequence ID" value="EDW38239.1"/>
    <property type="molecule type" value="Genomic_DNA"/>
</dbReference>
<accession>B4GL15</accession>
<organism evidence="2">
    <name type="scientific">Drosophila persimilis</name>
    <name type="common">Fruit fly</name>
    <dbReference type="NCBI Taxonomy" id="7234"/>
    <lineage>
        <taxon>Eukaryota</taxon>
        <taxon>Metazoa</taxon>
        <taxon>Ecdysozoa</taxon>
        <taxon>Arthropoda</taxon>
        <taxon>Hexapoda</taxon>
        <taxon>Insecta</taxon>
        <taxon>Pterygota</taxon>
        <taxon>Neoptera</taxon>
        <taxon>Endopterygota</taxon>
        <taxon>Diptera</taxon>
        <taxon>Brachycera</taxon>
        <taxon>Muscomorpha</taxon>
        <taxon>Ephydroidea</taxon>
        <taxon>Drosophilidae</taxon>
        <taxon>Drosophila</taxon>
        <taxon>Sophophora</taxon>
    </lineage>
</organism>
<dbReference type="AlphaFoldDB" id="B4GL15"/>
<evidence type="ECO:0000313" key="2">
    <source>
        <dbReference type="Proteomes" id="UP000008744"/>
    </source>
</evidence>
<sequence length="69" mass="8262">MDHFYDCQGSESETEDYILGYAYEVVHQPFTRFAGPIDKRDVLARSLKAAEILFRYYHERLEKMQQLNQ</sequence>
<dbReference type="HOGENOM" id="CLU_2796672_0_0_1"/>
<dbReference type="OMA" id="FRYYHER"/>
<protein>
    <submittedName>
        <fullName evidence="1">GL12125</fullName>
    </submittedName>
</protein>
<dbReference type="Proteomes" id="UP000008744">
    <property type="component" value="Unassembled WGS sequence"/>
</dbReference>
<name>B4GL15_DROPE</name>
<evidence type="ECO:0000313" key="1">
    <source>
        <dbReference type="EMBL" id="EDW38239.1"/>
    </source>
</evidence>
<proteinExistence type="predicted"/>
<reference evidence="1 2" key="1">
    <citation type="journal article" date="2007" name="Nature">
        <title>Evolution of genes and genomes on the Drosophila phylogeny.</title>
        <authorList>
            <consortium name="Drosophila 12 Genomes Consortium"/>
            <person name="Clark A.G."/>
            <person name="Eisen M.B."/>
            <person name="Smith D.R."/>
            <person name="Bergman C.M."/>
            <person name="Oliver B."/>
            <person name="Markow T.A."/>
            <person name="Kaufman T.C."/>
            <person name="Kellis M."/>
            <person name="Gelbart W."/>
            <person name="Iyer V.N."/>
            <person name="Pollard D.A."/>
            <person name="Sackton T.B."/>
            <person name="Larracuente A.M."/>
            <person name="Singh N.D."/>
            <person name="Abad J.P."/>
            <person name="Abt D.N."/>
            <person name="Adryan B."/>
            <person name="Aguade M."/>
            <person name="Akashi H."/>
            <person name="Anderson W.W."/>
            <person name="Aquadro C.F."/>
            <person name="Ardell D.H."/>
            <person name="Arguello R."/>
            <person name="Artieri C.G."/>
            <person name="Barbash D.A."/>
            <person name="Barker D."/>
            <person name="Barsanti P."/>
            <person name="Batterham P."/>
            <person name="Batzoglou S."/>
            <person name="Begun D."/>
            <person name="Bhutkar A."/>
            <person name="Blanco E."/>
            <person name="Bosak S.A."/>
            <person name="Bradley R.K."/>
            <person name="Brand A.D."/>
            <person name="Brent M.R."/>
            <person name="Brooks A.N."/>
            <person name="Brown R.H."/>
            <person name="Butlin R.K."/>
            <person name="Caggese C."/>
            <person name="Calvi B.R."/>
            <person name="Bernardo de Carvalho A."/>
            <person name="Caspi A."/>
            <person name="Castrezana S."/>
            <person name="Celniker S.E."/>
            <person name="Chang J.L."/>
            <person name="Chapple C."/>
            <person name="Chatterji S."/>
            <person name="Chinwalla A."/>
            <person name="Civetta A."/>
            <person name="Clifton S.W."/>
            <person name="Comeron J.M."/>
            <person name="Costello J.C."/>
            <person name="Coyne J.A."/>
            <person name="Daub J."/>
            <person name="David R.G."/>
            <person name="Delcher A.L."/>
            <person name="Delehaunty K."/>
            <person name="Do C.B."/>
            <person name="Ebling H."/>
            <person name="Edwards K."/>
            <person name="Eickbush T."/>
            <person name="Evans J.D."/>
            <person name="Filipski A."/>
            <person name="Findeiss S."/>
            <person name="Freyhult E."/>
            <person name="Fulton L."/>
            <person name="Fulton R."/>
            <person name="Garcia A.C."/>
            <person name="Gardiner A."/>
            <person name="Garfield D.A."/>
            <person name="Garvin B.E."/>
            <person name="Gibson G."/>
            <person name="Gilbert D."/>
            <person name="Gnerre S."/>
            <person name="Godfrey J."/>
            <person name="Good R."/>
            <person name="Gotea V."/>
            <person name="Gravely B."/>
            <person name="Greenberg A.J."/>
            <person name="Griffiths-Jones S."/>
            <person name="Gross S."/>
            <person name="Guigo R."/>
            <person name="Gustafson E.A."/>
            <person name="Haerty W."/>
            <person name="Hahn M.W."/>
            <person name="Halligan D.L."/>
            <person name="Halpern A.L."/>
            <person name="Halter G.M."/>
            <person name="Han M.V."/>
            <person name="Heger A."/>
            <person name="Hillier L."/>
            <person name="Hinrichs A.S."/>
            <person name="Holmes I."/>
            <person name="Hoskins R.A."/>
            <person name="Hubisz M.J."/>
            <person name="Hultmark D."/>
            <person name="Huntley M.A."/>
            <person name="Jaffe D.B."/>
            <person name="Jagadeeshan S."/>
            <person name="Jeck W.R."/>
            <person name="Johnson J."/>
            <person name="Jones C.D."/>
            <person name="Jordan W.C."/>
            <person name="Karpen G.H."/>
            <person name="Kataoka E."/>
            <person name="Keightley P.D."/>
            <person name="Kheradpour P."/>
            <person name="Kirkness E.F."/>
            <person name="Koerich L.B."/>
            <person name="Kristiansen K."/>
            <person name="Kudrna D."/>
            <person name="Kulathinal R.J."/>
            <person name="Kumar S."/>
            <person name="Kwok R."/>
            <person name="Lander E."/>
            <person name="Langley C.H."/>
            <person name="Lapoint R."/>
            <person name="Lazzaro B.P."/>
            <person name="Lee S.J."/>
            <person name="Levesque L."/>
            <person name="Li R."/>
            <person name="Lin C.F."/>
            <person name="Lin M.F."/>
            <person name="Lindblad-Toh K."/>
            <person name="Llopart A."/>
            <person name="Long M."/>
            <person name="Low L."/>
            <person name="Lozovsky E."/>
            <person name="Lu J."/>
            <person name="Luo M."/>
            <person name="Machado C.A."/>
            <person name="Makalowski W."/>
            <person name="Marzo M."/>
            <person name="Matsuda M."/>
            <person name="Matzkin L."/>
            <person name="McAllister B."/>
            <person name="McBride C.S."/>
            <person name="McKernan B."/>
            <person name="McKernan K."/>
            <person name="Mendez-Lago M."/>
            <person name="Minx P."/>
            <person name="Mollenhauer M.U."/>
            <person name="Montooth K."/>
            <person name="Mount S.M."/>
            <person name="Mu X."/>
            <person name="Myers E."/>
            <person name="Negre B."/>
            <person name="Newfeld S."/>
            <person name="Nielsen R."/>
            <person name="Noor M.A."/>
            <person name="O'Grady P."/>
            <person name="Pachter L."/>
            <person name="Papaceit M."/>
            <person name="Parisi M.J."/>
            <person name="Parisi M."/>
            <person name="Parts L."/>
            <person name="Pedersen J.S."/>
            <person name="Pesole G."/>
            <person name="Phillippy A.M."/>
            <person name="Ponting C.P."/>
            <person name="Pop M."/>
            <person name="Porcelli D."/>
            <person name="Powell J.R."/>
            <person name="Prohaska S."/>
            <person name="Pruitt K."/>
            <person name="Puig M."/>
            <person name="Quesneville H."/>
            <person name="Ram K.R."/>
            <person name="Rand D."/>
            <person name="Rasmussen M.D."/>
            <person name="Reed L.K."/>
            <person name="Reenan R."/>
            <person name="Reily A."/>
            <person name="Remington K.A."/>
            <person name="Rieger T.T."/>
            <person name="Ritchie M.G."/>
            <person name="Robin C."/>
            <person name="Rogers Y.H."/>
            <person name="Rohde C."/>
            <person name="Rozas J."/>
            <person name="Rubenfield M.J."/>
            <person name="Ruiz A."/>
            <person name="Russo S."/>
            <person name="Salzberg S.L."/>
            <person name="Sanchez-Gracia A."/>
            <person name="Saranga D.J."/>
            <person name="Sato H."/>
            <person name="Schaeffer S.W."/>
            <person name="Schatz M.C."/>
            <person name="Schlenke T."/>
            <person name="Schwartz R."/>
            <person name="Segarra C."/>
            <person name="Singh R.S."/>
            <person name="Sirot L."/>
            <person name="Sirota M."/>
            <person name="Sisneros N.B."/>
            <person name="Smith C.D."/>
            <person name="Smith T.F."/>
            <person name="Spieth J."/>
            <person name="Stage D.E."/>
            <person name="Stark A."/>
            <person name="Stephan W."/>
            <person name="Strausberg R.L."/>
            <person name="Strempel S."/>
            <person name="Sturgill D."/>
            <person name="Sutton G."/>
            <person name="Sutton G.G."/>
            <person name="Tao W."/>
            <person name="Teichmann S."/>
            <person name="Tobari Y.N."/>
            <person name="Tomimura Y."/>
            <person name="Tsolas J.M."/>
            <person name="Valente V.L."/>
            <person name="Venter E."/>
            <person name="Venter J.C."/>
            <person name="Vicario S."/>
            <person name="Vieira F.G."/>
            <person name="Vilella A.J."/>
            <person name="Villasante A."/>
            <person name="Walenz B."/>
            <person name="Wang J."/>
            <person name="Wasserman M."/>
            <person name="Watts T."/>
            <person name="Wilson D."/>
            <person name="Wilson R.K."/>
            <person name="Wing R.A."/>
            <person name="Wolfner M.F."/>
            <person name="Wong A."/>
            <person name="Wong G.K."/>
            <person name="Wu C.I."/>
            <person name="Wu G."/>
            <person name="Yamamoto D."/>
            <person name="Yang H.P."/>
            <person name="Yang S.P."/>
            <person name="Yorke J.A."/>
            <person name="Yoshida K."/>
            <person name="Zdobnov E."/>
            <person name="Zhang P."/>
            <person name="Zhang Y."/>
            <person name="Zimin A.V."/>
            <person name="Baldwin J."/>
            <person name="Abdouelleil A."/>
            <person name="Abdulkadir J."/>
            <person name="Abebe A."/>
            <person name="Abera B."/>
            <person name="Abreu J."/>
            <person name="Acer S.C."/>
            <person name="Aftuck L."/>
            <person name="Alexander A."/>
            <person name="An P."/>
            <person name="Anderson E."/>
            <person name="Anderson S."/>
            <person name="Arachi H."/>
            <person name="Azer M."/>
            <person name="Bachantsang P."/>
            <person name="Barry A."/>
            <person name="Bayul T."/>
            <person name="Berlin A."/>
            <person name="Bessette D."/>
            <person name="Bloom T."/>
            <person name="Blye J."/>
            <person name="Boguslavskiy L."/>
            <person name="Bonnet C."/>
            <person name="Boukhgalter B."/>
            <person name="Bourzgui I."/>
            <person name="Brown A."/>
            <person name="Cahill P."/>
            <person name="Channer S."/>
            <person name="Cheshatsang Y."/>
            <person name="Chuda L."/>
            <person name="Citroen M."/>
            <person name="Collymore A."/>
            <person name="Cooke P."/>
            <person name="Costello M."/>
            <person name="D'Aco K."/>
            <person name="Daza R."/>
            <person name="De Haan G."/>
            <person name="DeGray S."/>
            <person name="DeMaso C."/>
            <person name="Dhargay N."/>
            <person name="Dooley K."/>
            <person name="Dooley E."/>
            <person name="Doricent M."/>
            <person name="Dorje P."/>
            <person name="Dorjee K."/>
            <person name="Dupes A."/>
            <person name="Elong R."/>
            <person name="Falk J."/>
            <person name="Farina A."/>
            <person name="Faro S."/>
            <person name="Ferguson D."/>
            <person name="Fisher S."/>
            <person name="Foley C.D."/>
            <person name="Franke A."/>
            <person name="Friedrich D."/>
            <person name="Gadbois L."/>
            <person name="Gearin G."/>
            <person name="Gearin C.R."/>
            <person name="Giannoukos G."/>
            <person name="Goode T."/>
            <person name="Graham J."/>
            <person name="Grandbois E."/>
            <person name="Grewal S."/>
            <person name="Gyaltsen K."/>
            <person name="Hafez N."/>
            <person name="Hagos B."/>
            <person name="Hall J."/>
            <person name="Henson C."/>
            <person name="Hollinger A."/>
            <person name="Honan T."/>
            <person name="Huard M.D."/>
            <person name="Hughes L."/>
            <person name="Hurhula B."/>
            <person name="Husby M.E."/>
            <person name="Kamat A."/>
            <person name="Kanga B."/>
            <person name="Kashin S."/>
            <person name="Khazanovich D."/>
            <person name="Kisner P."/>
            <person name="Lance K."/>
            <person name="Lara M."/>
            <person name="Lee W."/>
            <person name="Lennon N."/>
            <person name="Letendre F."/>
            <person name="LeVine R."/>
            <person name="Lipovsky A."/>
            <person name="Liu X."/>
            <person name="Liu J."/>
            <person name="Liu S."/>
            <person name="Lokyitsang T."/>
            <person name="Lokyitsang Y."/>
            <person name="Lubonja R."/>
            <person name="Lui A."/>
            <person name="MacDonald P."/>
            <person name="Magnisalis V."/>
            <person name="Maru K."/>
            <person name="Matthews C."/>
            <person name="McCusker W."/>
            <person name="McDonough S."/>
            <person name="Mehta T."/>
            <person name="Meldrim J."/>
            <person name="Meneus L."/>
            <person name="Mihai O."/>
            <person name="Mihalev A."/>
            <person name="Mihova T."/>
            <person name="Mittelman R."/>
            <person name="Mlenga V."/>
            <person name="Montmayeur A."/>
            <person name="Mulrain L."/>
            <person name="Navidi A."/>
            <person name="Naylor J."/>
            <person name="Negash T."/>
            <person name="Nguyen T."/>
            <person name="Nguyen N."/>
            <person name="Nicol R."/>
            <person name="Norbu C."/>
            <person name="Norbu N."/>
            <person name="Novod N."/>
            <person name="O'Neill B."/>
            <person name="Osman S."/>
            <person name="Markiewicz E."/>
            <person name="Oyono O.L."/>
            <person name="Patti C."/>
            <person name="Phunkhang P."/>
            <person name="Pierre F."/>
            <person name="Priest M."/>
            <person name="Raghuraman S."/>
            <person name="Rege F."/>
            <person name="Reyes R."/>
            <person name="Rise C."/>
            <person name="Rogov P."/>
            <person name="Ross K."/>
            <person name="Ryan E."/>
            <person name="Settipalli S."/>
            <person name="Shea T."/>
            <person name="Sherpa N."/>
            <person name="Shi L."/>
            <person name="Shih D."/>
            <person name="Sparrow T."/>
            <person name="Spaulding J."/>
            <person name="Stalker J."/>
            <person name="Stange-Thomann N."/>
            <person name="Stavropoulos S."/>
            <person name="Stone C."/>
            <person name="Strader C."/>
            <person name="Tesfaye S."/>
            <person name="Thomson T."/>
            <person name="Thoulutsang Y."/>
            <person name="Thoulutsang D."/>
            <person name="Topham K."/>
            <person name="Topping I."/>
            <person name="Tsamla T."/>
            <person name="Vassiliev H."/>
            <person name="Vo A."/>
            <person name="Wangchuk T."/>
            <person name="Wangdi T."/>
            <person name="Weiand M."/>
            <person name="Wilkinson J."/>
            <person name="Wilson A."/>
            <person name="Yadav S."/>
            <person name="Young G."/>
            <person name="Yu Q."/>
            <person name="Zembek L."/>
            <person name="Zhong D."/>
            <person name="Zimmer A."/>
            <person name="Zwirko Z."/>
            <person name="Jaffe D.B."/>
            <person name="Alvarez P."/>
            <person name="Brockman W."/>
            <person name="Butler J."/>
            <person name="Chin C."/>
            <person name="Gnerre S."/>
            <person name="Grabherr M."/>
            <person name="Kleber M."/>
            <person name="Mauceli E."/>
            <person name="MacCallum I."/>
        </authorList>
    </citation>
    <scope>NUCLEOTIDE SEQUENCE [LARGE SCALE GENOMIC DNA]</scope>
    <source>
        <strain evidence="2">MSH-3 / Tucson 14011-0111.49</strain>
    </source>
</reference>